<name>A0A0L6U7S0_9BASI</name>
<feature type="compositionally biased region" description="Polar residues" evidence="1">
    <location>
        <begin position="10"/>
        <end position="20"/>
    </location>
</feature>
<evidence type="ECO:0000313" key="3">
    <source>
        <dbReference type="Proteomes" id="UP000037035"/>
    </source>
</evidence>
<dbReference type="Proteomes" id="UP000037035">
    <property type="component" value="Unassembled WGS sequence"/>
</dbReference>
<evidence type="ECO:0000313" key="2">
    <source>
        <dbReference type="EMBL" id="KNZ44589.1"/>
    </source>
</evidence>
<dbReference type="AlphaFoldDB" id="A0A0L6U7S0"/>
<organism evidence="2 3">
    <name type="scientific">Puccinia sorghi</name>
    <dbReference type="NCBI Taxonomy" id="27349"/>
    <lineage>
        <taxon>Eukaryota</taxon>
        <taxon>Fungi</taxon>
        <taxon>Dikarya</taxon>
        <taxon>Basidiomycota</taxon>
        <taxon>Pucciniomycotina</taxon>
        <taxon>Pucciniomycetes</taxon>
        <taxon>Pucciniales</taxon>
        <taxon>Pucciniaceae</taxon>
        <taxon>Puccinia</taxon>
    </lineage>
</organism>
<protein>
    <submittedName>
        <fullName evidence="2">Uncharacterized protein</fullName>
    </submittedName>
</protein>
<feature type="region of interest" description="Disordered" evidence="1">
    <location>
        <begin position="1"/>
        <end position="36"/>
    </location>
</feature>
<feature type="non-terminal residue" evidence="2">
    <location>
        <position position="88"/>
    </location>
</feature>
<reference evidence="2 3" key="1">
    <citation type="submission" date="2015-08" db="EMBL/GenBank/DDBJ databases">
        <title>Next Generation Sequencing and Analysis of the Genome of Puccinia sorghi L Schw, the Causal Agent of Maize Common Rust.</title>
        <authorList>
            <person name="Rochi L."/>
            <person name="Burguener G."/>
            <person name="Darino M."/>
            <person name="Turjanski A."/>
            <person name="Kreff E."/>
            <person name="Dieguez M.J."/>
            <person name="Sacco F."/>
        </authorList>
    </citation>
    <scope>NUCLEOTIDE SEQUENCE [LARGE SCALE GENOMIC DNA]</scope>
    <source>
        <strain evidence="2 3">RO10H11247</strain>
    </source>
</reference>
<sequence length="88" mass="9784">MLSGHIITPPRTTHTQYNTQPSSPGITTSSHPPTIPPVSTMRVTLRTFGNQFQEEVTQMVASGLTDPQIRQKIEETHSLTVSQRTLTR</sequence>
<comment type="caution">
    <text evidence="2">The sequence shown here is derived from an EMBL/GenBank/DDBJ whole genome shotgun (WGS) entry which is preliminary data.</text>
</comment>
<gene>
    <name evidence="2" type="ORF">VP01_8g9</name>
</gene>
<dbReference type="EMBL" id="LAVV01014605">
    <property type="protein sequence ID" value="KNZ44589.1"/>
    <property type="molecule type" value="Genomic_DNA"/>
</dbReference>
<keyword evidence="3" id="KW-1185">Reference proteome</keyword>
<dbReference type="VEuPathDB" id="FungiDB:VP01_8g9"/>
<evidence type="ECO:0000256" key="1">
    <source>
        <dbReference type="SAM" id="MobiDB-lite"/>
    </source>
</evidence>
<feature type="compositionally biased region" description="Low complexity" evidence="1">
    <location>
        <begin position="21"/>
        <end position="36"/>
    </location>
</feature>
<proteinExistence type="predicted"/>
<accession>A0A0L6U7S0</accession>